<dbReference type="HAMAP" id="MF_01603">
    <property type="entry name" value="HldE"/>
    <property type="match status" value="1"/>
</dbReference>
<feature type="active site" evidence="11">
    <location>
        <position position="278"/>
    </location>
</feature>
<evidence type="ECO:0000259" key="13">
    <source>
        <dbReference type="Pfam" id="PF01467"/>
    </source>
</evidence>
<dbReference type="GO" id="GO:0033785">
    <property type="term" value="F:heptose 7-phosphate kinase activity"/>
    <property type="evidence" value="ECO:0007669"/>
    <property type="project" value="UniProtKB-UniRule"/>
</dbReference>
<dbReference type="PANTHER" id="PTHR46969">
    <property type="entry name" value="BIFUNCTIONAL PROTEIN HLDE"/>
    <property type="match status" value="1"/>
</dbReference>
<evidence type="ECO:0000313" key="14">
    <source>
        <dbReference type="EMBL" id="POR53303.1"/>
    </source>
</evidence>
<keyword evidence="4 11" id="KW-0808">Transferase</keyword>
<organism evidence="14 15">
    <name type="scientific">Bosea psychrotolerans</name>
    <dbReference type="NCBI Taxonomy" id="1871628"/>
    <lineage>
        <taxon>Bacteria</taxon>
        <taxon>Pseudomonadati</taxon>
        <taxon>Pseudomonadota</taxon>
        <taxon>Alphaproteobacteria</taxon>
        <taxon>Hyphomicrobiales</taxon>
        <taxon>Boseaceae</taxon>
        <taxon>Bosea</taxon>
    </lineage>
</organism>
<dbReference type="UniPathway" id="UPA00356">
    <property type="reaction ID" value="UER00437"/>
</dbReference>
<dbReference type="InterPro" id="IPR023030">
    <property type="entry name" value="Bifunc_HldE"/>
</dbReference>
<dbReference type="PROSITE" id="PS00583">
    <property type="entry name" value="PFKB_KINASES_1"/>
    <property type="match status" value="1"/>
</dbReference>
<dbReference type="EMBL" id="PQFZ01000004">
    <property type="protein sequence ID" value="POR53303.1"/>
    <property type="molecule type" value="Genomic_DNA"/>
</dbReference>
<feature type="binding site" evidence="11">
    <location>
        <begin position="209"/>
        <end position="212"/>
    </location>
    <ligand>
        <name>ATP</name>
        <dbReference type="ChEBI" id="CHEBI:30616"/>
    </ligand>
</feature>
<dbReference type="NCBIfam" id="TIGR00125">
    <property type="entry name" value="cyt_tran_rel"/>
    <property type="match status" value="1"/>
</dbReference>
<feature type="region of interest" description="Ribokinase" evidence="11">
    <location>
        <begin position="1"/>
        <end position="339"/>
    </location>
</feature>
<dbReference type="NCBIfam" id="TIGR02198">
    <property type="entry name" value="rfaE_dom_I"/>
    <property type="match status" value="1"/>
</dbReference>
<accession>A0A2S4MEX2</accession>
<feature type="region of interest" description="Cytidylyltransferase" evidence="11">
    <location>
        <begin position="364"/>
        <end position="497"/>
    </location>
</feature>
<dbReference type="UniPathway" id="UPA00958"/>
<evidence type="ECO:0000256" key="1">
    <source>
        <dbReference type="ARBA" id="ARBA00002319"/>
    </source>
</evidence>
<dbReference type="Pfam" id="PF01467">
    <property type="entry name" value="CTP_transf_like"/>
    <property type="match status" value="1"/>
</dbReference>
<sequence>MRADRMTKRGPMLDFSSRRVLIVGDVMLDVYCEGSVARVSPEAPVPVVLMSAERHVPGGAANVAANVASLGACAHLVGVVGADADAELLRMMMAAQFPAVSLAEMVTAAGRPTTTKTRIIGNKAQVVRLDREQSAPLEPAVEQALLAHVEAALPHCDVVVLSDYAKGVCTDAVIRGVIALATQAKKPLLVDPKRRDFSIYAGATIIKPNLRELEAATQPTDAGDESVERAARAATALTGANIIVTRSERGMSYIGADGPALHIPTAARTVFDVSGAGDTVMAALAVALNPAEPSDGAAHALAIANAAAGIVVGKAGTATVSTAEIAAEMARPALAGGSAAKIATRTQARALAAAWRAQGLVVGFTNGCFDLLHPGHVQLLERSAEACDRLIVGLNTDASVSRLKGPSRPVQREAARARVMAALGMVALVVLFDEDTPAEIIKELLPQALMKGADYTVETVVGADTVMAHGGRVVLIDLVPDESTTALVRRATIKPNS</sequence>
<evidence type="ECO:0000256" key="8">
    <source>
        <dbReference type="ARBA" id="ARBA00022840"/>
    </source>
</evidence>
<dbReference type="CDD" id="cd01172">
    <property type="entry name" value="RfaE_like"/>
    <property type="match status" value="1"/>
</dbReference>
<dbReference type="PROSITE" id="PS00584">
    <property type="entry name" value="PFKB_KINASES_2"/>
    <property type="match status" value="1"/>
</dbReference>
<dbReference type="EC" id="2.7.7.70" evidence="11"/>
<comment type="pathway">
    <text evidence="3">Bacterial outer membrane biogenesis; LPS core biosynthesis.</text>
</comment>
<dbReference type="GO" id="GO:0097171">
    <property type="term" value="P:ADP-L-glycero-beta-D-manno-heptose biosynthetic process"/>
    <property type="evidence" value="ECO:0007669"/>
    <property type="project" value="UniProtKB-UniPathway"/>
</dbReference>
<dbReference type="InterPro" id="IPR011913">
    <property type="entry name" value="RfaE_dom_I"/>
</dbReference>
<comment type="catalytic activity">
    <reaction evidence="11">
        <text>D-glycero-beta-D-manno-heptose 7-phosphate + ATP = D-glycero-beta-D-manno-heptose 1,7-bisphosphate + ADP + H(+)</text>
        <dbReference type="Rhea" id="RHEA:27473"/>
        <dbReference type="ChEBI" id="CHEBI:15378"/>
        <dbReference type="ChEBI" id="CHEBI:30616"/>
        <dbReference type="ChEBI" id="CHEBI:60204"/>
        <dbReference type="ChEBI" id="CHEBI:60208"/>
        <dbReference type="ChEBI" id="CHEBI:456216"/>
        <dbReference type="EC" id="2.7.1.167"/>
    </reaction>
</comment>
<comment type="function">
    <text evidence="2 11">Catalyzes the ADP transfer from ATP to D-glycero-beta-D-manno-heptose 1-phosphate, yielding ADP-D-glycero-beta-D-manno-heptose.</text>
</comment>
<protein>
    <recommendedName>
        <fullName evidence="11">Bifunctional protein HldE</fullName>
    </recommendedName>
    <domain>
        <recommendedName>
            <fullName evidence="11">D-beta-D-heptose 7-phosphate kinase</fullName>
            <ecNumber evidence="11">2.7.1.167</ecNumber>
        </recommendedName>
        <alternativeName>
            <fullName evidence="11">D-beta-D-heptose 7-phosphotransferase</fullName>
        </alternativeName>
        <alternativeName>
            <fullName evidence="11">D-glycero-beta-D-manno-heptose-7-phosphate kinase</fullName>
        </alternativeName>
    </domain>
    <domain>
        <recommendedName>
            <fullName evidence="11">D-beta-D-heptose 1-phosphate adenylyltransferase</fullName>
            <ecNumber evidence="11">2.7.7.70</ecNumber>
        </recommendedName>
        <alternativeName>
            <fullName evidence="11">D-glycero-beta-D-manno-heptose 1-phosphate adenylyltransferase</fullName>
        </alternativeName>
    </domain>
</protein>
<dbReference type="EC" id="2.7.1.167" evidence="11"/>
<dbReference type="SUPFAM" id="SSF53613">
    <property type="entry name" value="Ribokinase-like"/>
    <property type="match status" value="1"/>
</dbReference>
<dbReference type="InterPro" id="IPR004821">
    <property type="entry name" value="Cyt_trans-like"/>
</dbReference>
<evidence type="ECO:0000256" key="11">
    <source>
        <dbReference type="HAMAP-Rule" id="MF_01603"/>
    </source>
</evidence>
<dbReference type="GO" id="GO:0016773">
    <property type="term" value="F:phosphotransferase activity, alcohol group as acceptor"/>
    <property type="evidence" value="ECO:0007669"/>
    <property type="project" value="InterPro"/>
</dbReference>
<comment type="catalytic activity">
    <reaction evidence="11">
        <text>D-glycero-beta-D-manno-heptose 1-phosphate + ATP + H(+) = ADP-D-glycero-beta-D-manno-heptose + diphosphate</text>
        <dbReference type="Rhea" id="RHEA:27465"/>
        <dbReference type="ChEBI" id="CHEBI:15378"/>
        <dbReference type="ChEBI" id="CHEBI:30616"/>
        <dbReference type="ChEBI" id="CHEBI:33019"/>
        <dbReference type="ChEBI" id="CHEBI:59967"/>
        <dbReference type="ChEBI" id="CHEBI:61593"/>
        <dbReference type="EC" id="2.7.7.70"/>
    </reaction>
</comment>
<keyword evidence="5 11" id="KW-0548">Nucleotidyltransferase</keyword>
<evidence type="ECO:0000256" key="4">
    <source>
        <dbReference type="ARBA" id="ARBA00022679"/>
    </source>
</evidence>
<name>A0A2S4MEX2_9HYPH</name>
<keyword evidence="15" id="KW-1185">Reference proteome</keyword>
<comment type="similarity">
    <text evidence="11">In the C-terminal section; belongs to the cytidylyltransferase family.</text>
</comment>
<dbReference type="InterPro" id="IPR002173">
    <property type="entry name" value="Carboh/pur_kinase_PfkB_CS"/>
</dbReference>
<dbReference type="InterPro" id="IPR011611">
    <property type="entry name" value="PfkB_dom"/>
</dbReference>
<dbReference type="GO" id="GO:0033786">
    <property type="term" value="F:heptose-1-phosphate adenylyltransferase activity"/>
    <property type="evidence" value="ECO:0007669"/>
    <property type="project" value="UniProtKB-UniRule"/>
</dbReference>
<feature type="domain" description="Cytidyltransferase-like" evidence="13">
    <location>
        <begin position="364"/>
        <end position="461"/>
    </location>
</feature>
<comment type="pathway">
    <text evidence="11">Nucleotide-sugar biosynthesis; ADP-L-glycero-beta-D-manno-heptose biosynthesis; ADP-L-glycero-beta-D-manno-heptose from D-glycero-beta-D-manno-heptose 7-phosphate: step 3/4.</text>
</comment>
<comment type="function">
    <text evidence="1 11">Catalyzes the phosphorylation of D-glycero-D-manno-heptose 7-phosphate at the C-1 position to selectively form D-glycero-beta-D-manno-heptose-1,7-bisphosphate.</text>
</comment>
<comment type="caution">
    <text evidence="14">The sequence shown here is derived from an EMBL/GenBank/DDBJ whole genome shotgun (WGS) entry which is preliminary data.</text>
</comment>
<dbReference type="InterPro" id="IPR014729">
    <property type="entry name" value="Rossmann-like_a/b/a_fold"/>
</dbReference>
<reference evidence="14 15" key="1">
    <citation type="submission" date="2018-01" db="EMBL/GenBank/DDBJ databases">
        <title>Genomic Encyclopedia of Type Strains, Phase III (KMG-III): the genomes of soil and plant-associated and newly described type strains.</title>
        <authorList>
            <person name="Whitman W."/>
        </authorList>
    </citation>
    <scope>NUCLEOTIDE SEQUENCE [LARGE SCALE GENOMIC DNA]</scope>
    <source>
        <strain evidence="14 15">1131</strain>
    </source>
</reference>
<keyword evidence="9 11" id="KW-0511">Multifunctional enzyme</keyword>
<dbReference type="Gene3D" id="3.40.1190.20">
    <property type="match status" value="1"/>
</dbReference>
<evidence type="ECO:0000256" key="7">
    <source>
        <dbReference type="ARBA" id="ARBA00022777"/>
    </source>
</evidence>
<comment type="similarity">
    <text evidence="11">In the N-terminal section; belongs to the carbohydrate kinase PfkB family.</text>
</comment>
<keyword evidence="8 11" id="KW-0067">ATP-binding</keyword>
<dbReference type="PANTHER" id="PTHR46969:SF1">
    <property type="entry name" value="BIFUNCTIONAL PROTEIN HLDE"/>
    <property type="match status" value="1"/>
</dbReference>
<dbReference type="SUPFAM" id="SSF52374">
    <property type="entry name" value="Nucleotidylyl transferase"/>
    <property type="match status" value="1"/>
</dbReference>
<dbReference type="AlphaFoldDB" id="A0A2S4MEX2"/>
<evidence type="ECO:0000313" key="15">
    <source>
        <dbReference type="Proteomes" id="UP000236919"/>
    </source>
</evidence>
<evidence type="ECO:0000256" key="9">
    <source>
        <dbReference type="ARBA" id="ARBA00023268"/>
    </source>
</evidence>
<dbReference type="GO" id="GO:0005524">
    <property type="term" value="F:ATP binding"/>
    <property type="evidence" value="ECO:0007669"/>
    <property type="project" value="UniProtKB-UniRule"/>
</dbReference>
<evidence type="ECO:0000256" key="3">
    <source>
        <dbReference type="ARBA" id="ARBA00004713"/>
    </source>
</evidence>
<dbReference type="Proteomes" id="UP000236919">
    <property type="component" value="Unassembled WGS sequence"/>
</dbReference>
<feature type="domain" description="Carbohydrate kinase PfkB" evidence="12">
    <location>
        <begin position="19"/>
        <end position="319"/>
    </location>
</feature>
<gene>
    <name evidence="11" type="primary">hldE</name>
    <name evidence="14" type="ORF">CYD53_104279</name>
</gene>
<evidence type="ECO:0000256" key="5">
    <source>
        <dbReference type="ARBA" id="ARBA00022695"/>
    </source>
</evidence>
<keyword evidence="7 11" id="KW-0418">Kinase</keyword>
<comment type="pathway">
    <text evidence="11">Nucleotide-sugar biosynthesis; ADP-L-glycero-beta-D-manno-heptose biosynthesis; ADP-L-glycero-beta-D-manno-heptose from D-glycero-beta-D-manno-heptose 7-phosphate: step 1/4.</text>
</comment>
<keyword evidence="6 11" id="KW-0547">Nucleotide-binding</keyword>
<dbReference type="GO" id="GO:0009244">
    <property type="term" value="P:lipopolysaccharide core region biosynthetic process"/>
    <property type="evidence" value="ECO:0007669"/>
    <property type="project" value="UniProtKB-UniPathway"/>
</dbReference>
<dbReference type="GO" id="GO:0005829">
    <property type="term" value="C:cytosol"/>
    <property type="evidence" value="ECO:0007669"/>
    <property type="project" value="TreeGrafter"/>
</dbReference>
<dbReference type="InterPro" id="IPR029056">
    <property type="entry name" value="Ribokinase-like"/>
</dbReference>
<comment type="subunit">
    <text evidence="11">Homodimer.</text>
</comment>
<dbReference type="Gene3D" id="3.40.50.620">
    <property type="entry name" value="HUPs"/>
    <property type="match status" value="1"/>
</dbReference>
<evidence type="ECO:0000256" key="2">
    <source>
        <dbReference type="ARBA" id="ARBA00003753"/>
    </source>
</evidence>
<evidence type="ECO:0000259" key="12">
    <source>
        <dbReference type="Pfam" id="PF00294"/>
    </source>
</evidence>
<proteinExistence type="inferred from homology"/>
<dbReference type="Pfam" id="PF00294">
    <property type="entry name" value="PfkB"/>
    <property type="match status" value="1"/>
</dbReference>
<keyword evidence="10 11" id="KW-0119">Carbohydrate metabolism</keyword>
<evidence type="ECO:0000256" key="6">
    <source>
        <dbReference type="ARBA" id="ARBA00022741"/>
    </source>
</evidence>
<evidence type="ECO:0000256" key="10">
    <source>
        <dbReference type="ARBA" id="ARBA00023277"/>
    </source>
</evidence>